<name>A0A6C0JFG3_9ZZZZ</name>
<protein>
    <recommendedName>
        <fullName evidence="3">LamG-like jellyroll fold domain-containing protein</fullName>
    </recommendedName>
</protein>
<keyword evidence="1" id="KW-0472">Membrane</keyword>
<reference evidence="2" key="1">
    <citation type="journal article" date="2020" name="Nature">
        <title>Giant virus diversity and host interactions through global metagenomics.</title>
        <authorList>
            <person name="Schulz F."/>
            <person name="Roux S."/>
            <person name="Paez-Espino D."/>
            <person name="Jungbluth S."/>
            <person name="Walsh D.A."/>
            <person name="Denef V.J."/>
            <person name="McMahon K.D."/>
            <person name="Konstantinidis K.T."/>
            <person name="Eloe-Fadrosh E.A."/>
            <person name="Kyrpides N.C."/>
            <person name="Woyke T."/>
        </authorList>
    </citation>
    <scope>NUCLEOTIDE SEQUENCE</scope>
    <source>
        <strain evidence="2">GVMAG-M-3300027708-51</strain>
    </source>
</reference>
<dbReference type="EMBL" id="MN740401">
    <property type="protein sequence ID" value="QHU04555.1"/>
    <property type="molecule type" value="Genomic_DNA"/>
</dbReference>
<proteinExistence type="predicted"/>
<accession>A0A6C0JFG3</accession>
<dbReference type="Pfam" id="PF13385">
    <property type="entry name" value="Laminin_G_3"/>
    <property type="match status" value="1"/>
</dbReference>
<evidence type="ECO:0000313" key="2">
    <source>
        <dbReference type="EMBL" id="QHU04555.1"/>
    </source>
</evidence>
<dbReference type="InterPro" id="IPR013320">
    <property type="entry name" value="ConA-like_dom_sf"/>
</dbReference>
<dbReference type="SUPFAM" id="SSF49899">
    <property type="entry name" value="Concanavalin A-like lectins/glucanases"/>
    <property type="match status" value="1"/>
</dbReference>
<dbReference type="AlphaFoldDB" id="A0A6C0JFG3"/>
<sequence>MQVWLIVAAGVLVVGVLVFFFLVPGKSDTTMEQIIPNSQSGKSETTPVAHIFRSFNQPDGAVFTYTFWMSVSDFTFNYGQQRVVFSKGDCPGVYLDSTSNSLLVKVNTYGGGQESILIPNIPAQKWVHVVVEVNQYSLSVFINGILRQTHTLNQLPLQNTESLVAGSNNHGWDGTISGLTYYSRTLKPEEIEKLATQQPSASGLMPVMPPYSDLGWYIGPFKSS</sequence>
<evidence type="ECO:0000256" key="1">
    <source>
        <dbReference type="SAM" id="Phobius"/>
    </source>
</evidence>
<organism evidence="2">
    <name type="scientific">viral metagenome</name>
    <dbReference type="NCBI Taxonomy" id="1070528"/>
    <lineage>
        <taxon>unclassified sequences</taxon>
        <taxon>metagenomes</taxon>
        <taxon>organismal metagenomes</taxon>
    </lineage>
</organism>
<feature type="transmembrane region" description="Helical" evidence="1">
    <location>
        <begin position="6"/>
        <end position="23"/>
    </location>
</feature>
<keyword evidence="1" id="KW-1133">Transmembrane helix</keyword>
<keyword evidence="1" id="KW-0812">Transmembrane</keyword>
<dbReference type="Gene3D" id="2.60.120.200">
    <property type="match status" value="1"/>
</dbReference>
<evidence type="ECO:0008006" key="3">
    <source>
        <dbReference type="Google" id="ProtNLM"/>
    </source>
</evidence>